<dbReference type="InterPro" id="IPR013783">
    <property type="entry name" value="Ig-like_fold"/>
</dbReference>
<evidence type="ECO:0000256" key="3">
    <source>
        <dbReference type="ARBA" id="ARBA00005336"/>
    </source>
</evidence>
<dbReference type="Pfam" id="PF00933">
    <property type="entry name" value="Glyco_hydro_3"/>
    <property type="match status" value="1"/>
</dbReference>
<evidence type="ECO:0000256" key="8">
    <source>
        <dbReference type="ARBA" id="ARBA00023295"/>
    </source>
</evidence>
<dbReference type="Proteomes" id="UP001498398">
    <property type="component" value="Unassembled WGS sequence"/>
</dbReference>
<feature type="compositionally biased region" description="Polar residues" evidence="10">
    <location>
        <begin position="87"/>
        <end position="96"/>
    </location>
</feature>
<evidence type="ECO:0000313" key="13">
    <source>
        <dbReference type="EMBL" id="KAK7462217.1"/>
    </source>
</evidence>
<evidence type="ECO:0000256" key="4">
    <source>
        <dbReference type="ARBA" id="ARBA00012744"/>
    </source>
</evidence>
<dbReference type="Gene3D" id="3.40.50.1700">
    <property type="entry name" value="Glycoside hydrolase family 3 C-terminal domain"/>
    <property type="match status" value="1"/>
</dbReference>
<proteinExistence type="inferred from homology"/>
<evidence type="ECO:0000256" key="10">
    <source>
        <dbReference type="SAM" id="MobiDB-lite"/>
    </source>
</evidence>
<dbReference type="EC" id="3.2.1.21" evidence="4"/>
<dbReference type="SUPFAM" id="SSF52279">
    <property type="entry name" value="Beta-D-glucan exohydrolase, C-terminal domain"/>
    <property type="match status" value="1"/>
</dbReference>
<dbReference type="EMBL" id="JBANRG010000011">
    <property type="protein sequence ID" value="KAK7462217.1"/>
    <property type="molecule type" value="Genomic_DNA"/>
</dbReference>
<sequence>MGLPSRLRALWLVCLPILVLAQHQTHASSESASVSATTAVAVSSPVSTASTISSALPVSSTLSASLSASISSSATLSSAASNSTSLNPTPNASSGDIPTPFPSAGSTVPRLRAPVVPFNFTSFPVPSQSPIPGVFVSTDPSQPPEVFNGTTGEAPVIPSFQEAWDTAFDKAKSLLAGFSLQEKVDIATGVGWMGGRCVGNIAANEDKGFPGLCLEDSPIGVRYGDFVTAFPTGISAAATWNRALIRLRGLLMGREHVGKGVNIALGPMMNMGRIAQGGRNWEGFGGDPFLAGEAAYETILGMQEAGVQGCAKHYINNEQEHKRTTTSSFLDDRTQHEIYAHPFMRSVMAGVASVMCSYNLINQTYACENDKTINDILKREFGFRGYVMSDWSATESTFGSVASGLDMTMPGDINFGDGLSYFGRNLTASVQSGTIPETRVDDMATRIIAAWYLLHQDDPSFPAVNFNAFHIDDDATNERVDVQADHFKLVREMGSAGIVLLKNENSTLPLTGSERAILIAGLDAAPQPGGPNQFSDQGGNEGIMAMGWGSGTTNFPYLISPYEAIQARAKQNRTTMVDWTFANFDLNRARNAAARKDVALVFINADSGEGYITVDGNEGDRKNLTSWHGGDALVNAVASVNPNTVVVVHSVGPLILEPWIDNPNVKAVLWAGASGQEAGNSAVDVLYGDYNPTGRLPYTIARRPEDYSAQLMSQGGANSAQILSIPYEEGLLIDYRWFDAKNITPRYEFGFGLSYTTFDYSDLSITAISSDDGDDSDAISRWESGQATLIEEGSSTAPWLHRPAFKVTFTVTNTGSVTGGEVPQLYLVHPSSSGEPPLVLKGFTNVDNLTPNESTEVTIFLSRYDVSFWDTEAQGWRRPGGDLGEVGVVVGASSRDARLRGSLPSL</sequence>
<dbReference type="InterPro" id="IPR002772">
    <property type="entry name" value="Glyco_hydro_3_C"/>
</dbReference>
<keyword evidence="5" id="KW-0378">Hydrolase</keyword>
<evidence type="ECO:0000256" key="11">
    <source>
        <dbReference type="SAM" id="SignalP"/>
    </source>
</evidence>
<keyword evidence="14" id="KW-1185">Reference proteome</keyword>
<dbReference type="Pfam" id="PF01915">
    <property type="entry name" value="Glyco_hydro_3_C"/>
    <property type="match status" value="1"/>
</dbReference>
<keyword evidence="6" id="KW-0136">Cellulose degradation</keyword>
<dbReference type="Gene3D" id="3.20.20.300">
    <property type="entry name" value="Glycoside hydrolase, family 3, N-terminal domain"/>
    <property type="match status" value="1"/>
</dbReference>
<reference evidence="13 14" key="1">
    <citation type="submission" date="2024-01" db="EMBL/GenBank/DDBJ databases">
        <title>A draft genome for the cacao thread blight pathogen Marasmiellus scandens.</title>
        <authorList>
            <person name="Baruah I.K."/>
            <person name="Leung J."/>
            <person name="Bukari Y."/>
            <person name="Amoako-Attah I."/>
            <person name="Meinhardt L.W."/>
            <person name="Bailey B.A."/>
            <person name="Cohen S.P."/>
        </authorList>
    </citation>
    <scope>NUCLEOTIDE SEQUENCE [LARGE SCALE GENOMIC DNA]</scope>
    <source>
        <strain evidence="13 14">GH-19</strain>
    </source>
</reference>
<name>A0ABR1JLT1_9AGAR</name>
<evidence type="ECO:0000259" key="12">
    <source>
        <dbReference type="SMART" id="SM01217"/>
    </source>
</evidence>
<feature type="domain" description="Fibronectin type III-like" evidence="12">
    <location>
        <begin position="821"/>
        <end position="894"/>
    </location>
</feature>
<evidence type="ECO:0000256" key="7">
    <source>
        <dbReference type="ARBA" id="ARBA00023277"/>
    </source>
</evidence>
<organism evidence="13 14">
    <name type="scientific">Marasmiellus scandens</name>
    <dbReference type="NCBI Taxonomy" id="2682957"/>
    <lineage>
        <taxon>Eukaryota</taxon>
        <taxon>Fungi</taxon>
        <taxon>Dikarya</taxon>
        <taxon>Basidiomycota</taxon>
        <taxon>Agaricomycotina</taxon>
        <taxon>Agaricomycetes</taxon>
        <taxon>Agaricomycetidae</taxon>
        <taxon>Agaricales</taxon>
        <taxon>Marasmiineae</taxon>
        <taxon>Omphalotaceae</taxon>
        <taxon>Marasmiellus</taxon>
    </lineage>
</organism>
<evidence type="ECO:0000313" key="14">
    <source>
        <dbReference type="Proteomes" id="UP001498398"/>
    </source>
</evidence>
<evidence type="ECO:0000256" key="9">
    <source>
        <dbReference type="ARBA" id="ARBA00023326"/>
    </source>
</evidence>
<dbReference type="Gene3D" id="2.60.40.10">
    <property type="entry name" value="Immunoglobulins"/>
    <property type="match status" value="1"/>
</dbReference>
<gene>
    <name evidence="13" type="ORF">VKT23_007822</name>
</gene>
<keyword evidence="11" id="KW-0732">Signal</keyword>
<dbReference type="PRINTS" id="PR00133">
    <property type="entry name" value="GLHYDRLASE3"/>
</dbReference>
<dbReference type="PANTHER" id="PTHR42715">
    <property type="entry name" value="BETA-GLUCOSIDASE"/>
    <property type="match status" value="1"/>
</dbReference>
<feature type="chain" id="PRO_5046105462" description="beta-glucosidase" evidence="11">
    <location>
        <begin position="22"/>
        <end position="906"/>
    </location>
</feature>
<evidence type="ECO:0000256" key="5">
    <source>
        <dbReference type="ARBA" id="ARBA00022801"/>
    </source>
</evidence>
<comment type="catalytic activity">
    <reaction evidence="1">
        <text>Hydrolysis of terminal, non-reducing beta-D-glucosyl residues with release of beta-D-glucose.</text>
        <dbReference type="EC" id="3.2.1.21"/>
    </reaction>
</comment>
<dbReference type="Pfam" id="PF14310">
    <property type="entry name" value="Fn3-like"/>
    <property type="match status" value="1"/>
</dbReference>
<dbReference type="SMART" id="SM01217">
    <property type="entry name" value="Fn3_like"/>
    <property type="match status" value="1"/>
</dbReference>
<protein>
    <recommendedName>
        <fullName evidence="4">beta-glucosidase</fullName>
        <ecNumber evidence="4">3.2.1.21</ecNumber>
    </recommendedName>
</protein>
<dbReference type="InterPro" id="IPR050288">
    <property type="entry name" value="Cellulose_deg_GH3"/>
</dbReference>
<dbReference type="SUPFAM" id="SSF51445">
    <property type="entry name" value="(Trans)glycosidases"/>
    <property type="match status" value="1"/>
</dbReference>
<comment type="pathway">
    <text evidence="2">Glycan metabolism; cellulose degradation.</text>
</comment>
<keyword evidence="8" id="KW-0326">Glycosidase</keyword>
<dbReference type="InterPro" id="IPR026891">
    <property type="entry name" value="Fn3-like"/>
</dbReference>
<dbReference type="PANTHER" id="PTHR42715:SF2">
    <property type="entry name" value="BETA-GLUCOSIDASE F-RELATED"/>
    <property type="match status" value="1"/>
</dbReference>
<dbReference type="InterPro" id="IPR036881">
    <property type="entry name" value="Glyco_hydro_3_C_sf"/>
</dbReference>
<comment type="similarity">
    <text evidence="3">Belongs to the glycosyl hydrolase 3 family.</text>
</comment>
<evidence type="ECO:0000256" key="1">
    <source>
        <dbReference type="ARBA" id="ARBA00000448"/>
    </source>
</evidence>
<comment type="caution">
    <text evidence="13">The sequence shown here is derived from an EMBL/GenBank/DDBJ whole genome shotgun (WGS) entry which is preliminary data.</text>
</comment>
<evidence type="ECO:0000256" key="2">
    <source>
        <dbReference type="ARBA" id="ARBA00004987"/>
    </source>
</evidence>
<keyword evidence="7" id="KW-0119">Carbohydrate metabolism</keyword>
<accession>A0ABR1JLT1</accession>
<evidence type="ECO:0000256" key="6">
    <source>
        <dbReference type="ARBA" id="ARBA00023001"/>
    </source>
</evidence>
<feature type="signal peptide" evidence="11">
    <location>
        <begin position="1"/>
        <end position="21"/>
    </location>
</feature>
<feature type="region of interest" description="Disordered" evidence="10">
    <location>
        <begin position="79"/>
        <end position="104"/>
    </location>
</feature>
<dbReference type="InterPro" id="IPR017853">
    <property type="entry name" value="GH"/>
</dbReference>
<dbReference type="InterPro" id="IPR036962">
    <property type="entry name" value="Glyco_hydro_3_N_sf"/>
</dbReference>
<keyword evidence="9" id="KW-0624">Polysaccharide degradation</keyword>
<dbReference type="InterPro" id="IPR001764">
    <property type="entry name" value="Glyco_hydro_3_N"/>
</dbReference>